<sequence length="156" mass="17233">MNLPERLVIDASVAAKWFLRDAIESDVDLASDILLASLADEVELHAPQILPYEVCGLLARACGQVKGNLPRLDKIRAIEFARAFFQIPIQISTAVEDECIAAVGMAVDYAKGSYDMTYIRLAETLNCQWCTADEQAIRVVPSGFPLHRVLLLSTLR</sequence>
<dbReference type="SUPFAM" id="SSF88723">
    <property type="entry name" value="PIN domain-like"/>
    <property type="match status" value="1"/>
</dbReference>
<dbReference type="PANTHER" id="PTHR35901:SF1">
    <property type="entry name" value="EXONUCLEASE VAPC9"/>
    <property type="match status" value="1"/>
</dbReference>
<dbReference type="Gene3D" id="3.40.50.1010">
    <property type="entry name" value="5'-nuclease"/>
    <property type="match status" value="1"/>
</dbReference>
<name>K9WC58_9CYAN</name>
<evidence type="ECO:0000256" key="1">
    <source>
        <dbReference type="ARBA" id="ARBA00022842"/>
    </source>
</evidence>
<proteinExistence type="predicted"/>
<organism evidence="2 3">
    <name type="scientific">Allocoleopsis franciscana PCC 7113</name>
    <dbReference type="NCBI Taxonomy" id="1173027"/>
    <lineage>
        <taxon>Bacteria</taxon>
        <taxon>Bacillati</taxon>
        <taxon>Cyanobacteriota</taxon>
        <taxon>Cyanophyceae</taxon>
        <taxon>Coleofasciculales</taxon>
        <taxon>Coleofasciculaceae</taxon>
        <taxon>Allocoleopsis</taxon>
        <taxon>Allocoleopsis franciscana</taxon>
    </lineage>
</organism>
<accession>K9WC58</accession>
<dbReference type="CDD" id="cd09873">
    <property type="entry name" value="PIN_Pae0151-like"/>
    <property type="match status" value="1"/>
</dbReference>
<dbReference type="STRING" id="1173027.Mic7113_1176"/>
<reference evidence="2 3" key="1">
    <citation type="submission" date="2012-06" db="EMBL/GenBank/DDBJ databases">
        <title>Finished chromosome of genome of Microcoleus sp. PCC 7113.</title>
        <authorList>
            <consortium name="US DOE Joint Genome Institute"/>
            <person name="Gugger M."/>
            <person name="Coursin T."/>
            <person name="Rippka R."/>
            <person name="Tandeau De Marsac N."/>
            <person name="Huntemann M."/>
            <person name="Wei C.-L."/>
            <person name="Han J."/>
            <person name="Detter J.C."/>
            <person name="Han C."/>
            <person name="Tapia R."/>
            <person name="Chen A."/>
            <person name="Kyrpides N."/>
            <person name="Mavromatis K."/>
            <person name="Markowitz V."/>
            <person name="Szeto E."/>
            <person name="Ivanova N."/>
            <person name="Pagani I."/>
            <person name="Pati A."/>
            <person name="Goodwin L."/>
            <person name="Nordberg H.P."/>
            <person name="Cantor M.N."/>
            <person name="Hua S.X."/>
            <person name="Woyke T."/>
            <person name="Kerfeld C.A."/>
        </authorList>
    </citation>
    <scope>NUCLEOTIDE SEQUENCE [LARGE SCALE GENOMIC DNA]</scope>
    <source>
        <strain evidence="2 3">PCC 7113</strain>
    </source>
</reference>
<dbReference type="eggNOG" id="COG4113">
    <property type="taxonomic scope" value="Bacteria"/>
</dbReference>
<dbReference type="Proteomes" id="UP000010471">
    <property type="component" value="Chromosome"/>
</dbReference>
<keyword evidence="1" id="KW-0460">Magnesium</keyword>
<dbReference type="HOGENOM" id="CLU_121774_1_0_3"/>
<dbReference type="InterPro" id="IPR044153">
    <property type="entry name" value="PIN_Pae0151-like"/>
</dbReference>
<dbReference type="OrthoDB" id="459975at2"/>
<evidence type="ECO:0000313" key="2">
    <source>
        <dbReference type="EMBL" id="AFZ17067.1"/>
    </source>
</evidence>
<gene>
    <name evidence="2" type="ORF">Mic7113_1176</name>
</gene>
<keyword evidence="3" id="KW-1185">Reference proteome</keyword>
<dbReference type="RefSeq" id="WP_015181227.1">
    <property type="nucleotide sequence ID" value="NC_019738.1"/>
</dbReference>
<dbReference type="EMBL" id="CP003630">
    <property type="protein sequence ID" value="AFZ17067.1"/>
    <property type="molecule type" value="Genomic_DNA"/>
</dbReference>
<dbReference type="KEGG" id="mic:Mic7113_1176"/>
<dbReference type="InterPro" id="IPR051619">
    <property type="entry name" value="TypeII_TA_RNase_PINc/VapC"/>
</dbReference>
<dbReference type="InterPro" id="IPR029060">
    <property type="entry name" value="PIN-like_dom_sf"/>
</dbReference>
<protein>
    <submittedName>
        <fullName evidence="2">Putative nucleic acid-binding protein, contains PIN domain</fullName>
    </submittedName>
</protein>
<evidence type="ECO:0000313" key="3">
    <source>
        <dbReference type="Proteomes" id="UP000010471"/>
    </source>
</evidence>
<dbReference type="AlphaFoldDB" id="K9WC58"/>
<dbReference type="PANTHER" id="PTHR35901">
    <property type="entry name" value="RIBONUCLEASE VAPC3"/>
    <property type="match status" value="1"/>
</dbReference>